<dbReference type="EMBL" id="VXIV02003223">
    <property type="protein sequence ID" value="KAF6019510.1"/>
    <property type="molecule type" value="Genomic_DNA"/>
</dbReference>
<gene>
    <name evidence="1" type="ORF">EB796_022161</name>
</gene>
<sequence length="156" mass="17414">MNDIRAAAGQDVITEIIPMENQDGITSDVQVMRFPLDTNSLATDGSQLMQVTSDTSHENGTTYIEPEDFQGSVQLVQNLQKHDAVHTVILDYNTDVSTQGVTLSRENNSQIFVQTPAVSTKPERVSLLKTNFNRETSLVQMEEVQVGAVYNQWKLR</sequence>
<evidence type="ECO:0000313" key="1">
    <source>
        <dbReference type="EMBL" id="KAF6019510.1"/>
    </source>
</evidence>
<evidence type="ECO:0000313" key="2">
    <source>
        <dbReference type="Proteomes" id="UP000593567"/>
    </source>
</evidence>
<dbReference type="AlphaFoldDB" id="A0A7J7J026"/>
<accession>A0A7J7J026</accession>
<proteinExistence type="predicted"/>
<keyword evidence="2" id="KW-1185">Reference proteome</keyword>
<organism evidence="1 2">
    <name type="scientific">Bugula neritina</name>
    <name type="common">Brown bryozoan</name>
    <name type="synonym">Sertularia neritina</name>
    <dbReference type="NCBI Taxonomy" id="10212"/>
    <lineage>
        <taxon>Eukaryota</taxon>
        <taxon>Metazoa</taxon>
        <taxon>Spiralia</taxon>
        <taxon>Lophotrochozoa</taxon>
        <taxon>Bryozoa</taxon>
        <taxon>Gymnolaemata</taxon>
        <taxon>Cheilostomatida</taxon>
        <taxon>Flustrina</taxon>
        <taxon>Buguloidea</taxon>
        <taxon>Bugulidae</taxon>
        <taxon>Bugula</taxon>
    </lineage>
</organism>
<reference evidence="1" key="1">
    <citation type="submission" date="2020-06" db="EMBL/GenBank/DDBJ databases">
        <title>Draft genome of Bugula neritina, a colonial animal packing powerful symbionts and potential medicines.</title>
        <authorList>
            <person name="Rayko M."/>
        </authorList>
    </citation>
    <scope>NUCLEOTIDE SEQUENCE [LARGE SCALE GENOMIC DNA]</scope>
    <source>
        <strain evidence="1">Kwan_BN1</strain>
    </source>
</reference>
<dbReference type="Proteomes" id="UP000593567">
    <property type="component" value="Unassembled WGS sequence"/>
</dbReference>
<name>A0A7J7J026_BUGNE</name>
<protein>
    <submittedName>
        <fullName evidence="1">Uncharacterized protein</fullName>
    </submittedName>
</protein>
<comment type="caution">
    <text evidence="1">The sequence shown here is derived from an EMBL/GenBank/DDBJ whole genome shotgun (WGS) entry which is preliminary data.</text>
</comment>